<evidence type="ECO:0000313" key="2">
    <source>
        <dbReference type="EMBL" id="GAA6169479.1"/>
    </source>
</evidence>
<keyword evidence="1" id="KW-0051">Antiviral defense</keyword>
<dbReference type="Pfam" id="PF09704">
    <property type="entry name" value="Cas_Cas5d"/>
    <property type="match status" value="1"/>
</dbReference>
<dbReference type="Gene3D" id="3.30.70.2660">
    <property type="match status" value="1"/>
</dbReference>
<accession>A0ABQ0ACV7</accession>
<comment type="caution">
    <text evidence="2">The sequence shown here is derived from an EMBL/GenBank/DDBJ whole genome shotgun (WGS) entry which is preliminary data.</text>
</comment>
<protein>
    <submittedName>
        <fullName evidence="2">Type I-E CRISPR-associated protein Cas5/CasD</fullName>
    </submittedName>
</protein>
<dbReference type="NCBIfam" id="TIGR01868">
    <property type="entry name" value="casD_Cas5e"/>
    <property type="match status" value="1"/>
</dbReference>
<keyword evidence="3" id="KW-1185">Reference proteome</keyword>
<dbReference type="Proteomes" id="UP001465153">
    <property type="component" value="Unassembled WGS sequence"/>
</dbReference>
<dbReference type="NCBIfam" id="TIGR02593">
    <property type="entry name" value="CRISPR_cas5"/>
    <property type="match status" value="1"/>
</dbReference>
<reference evidence="2 3" key="1">
    <citation type="submission" date="2024-04" db="EMBL/GenBank/DDBJ databases">
        <title>Draft genome sequence of Sessilibacter corallicola NBRC 116591.</title>
        <authorList>
            <person name="Miyakawa T."/>
            <person name="Kusuya Y."/>
            <person name="Miura T."/>
        </authorList>
    </citation>
    <scope>NUCLEOTIDE SEQUENCE [LARGE SCALE GENOMIC DNA]</scope>
    <source>
        <strain evidence="2 3">KU-00831-HH</strain>
    </source>
</reference>
<dbReference type="CDD" id="cd09645">
    <property type="entry name" value="Cas5_I-E"/>
    <property type="match status" value="1"/>
</dbReference>
<dbReference type="EMBL" id="BAABWN010000012">
    <property type="protein sequence ID" value="GAA6169479.1"/>
    <property type="molecule type" value="Genomic_DNA"/>
</dbReference>
<dbReference type="InterPro" id="IPR013422">
    <property type="entry name" value="CRISPR-assoc_prot_Cas5_N"/>
</dbReference>
<evidence type="ECO:0000256" key="1">
    <source>
        <dbReference type="ARBA" id="ARBA00023118"/>
    </source>
</evidence>
<organism evidence="2 3">
    <name type="scientific">Sessilibacter corallicola</name>
    <dbReference type="NCBI Taxonomy" id="2904075"/>
    <lineage>
        <taxon>Bacteria</taxon>
        <taxon>Pseudomonadati</taxon>
        <taxon>Pseudomonadota</taxon>
        <taxon>Gammaproteobacteria</taxon>
        <taxon>Cellvibrionales</taxon>
        <taxon>Cellvibrionaceae</taxon>
        <taxon>Sessilibacter</taxon>
    </lineage>
</organism>
<evidence type="ECO:0000313" key="3">
    <source>
        <dbReference type="Proteomes" id="UP001465153"/>
    </source>
</evidence>
<sequence>MNYLVFRLYGPMASWGDIAVGESRRTAIAPKKSAITGLLASALGIRRDQEQQQQALVNSFTMATKILRQGELQSDYHTTQAPDSAGKFVYKTRRDELITGKDRLGTVLSTRGYLCDVHCVIAISLTEQSSLSLMDLQQALKTPKFQLFLGRKSNPLAAPLNPEIIEADNFYGALNAYELKPVLNIASEKQMNSQIPNFITDKRWLSNDEYVKYYWEGDDNHFREAGDEFNPEQIQTLYRRDVPSSRKRWQFSERTESHWSEKVVVEENN</sequence>
<proteinExistence type="predicted"/>
<gene>
    <name evidence="2" type="primary">cas5e</name>
    <name evidence="2" type="ORF">NBRC116591_32900</name>
</gene>
<dbReference type="InterPro" id="IPR021124">
    <property type="entry name" value="CRISPR-assoc_prot_Cas5"/>
</dbReference>
<name>A0ABQ0ACV7_9GAMM</name>
<dbReference type="InterPro" id="IPR010147">
    <property type="entry name" value="CRISPR-assoc_prot_CasD"/>
</dbReference>
<dbReference type="RefSeq" id="WP_353303993.1">
    <property type="nucleotide sequence ID" value="NZ_BAABWN010000012.1"/>
</dbReference>